<proteinExistence type="predicted"/>
<feature type="compositionally biased region" description="Low complexity" evidence="1">
    <location>
        <begin position="82"/>
        <end position="95"/>
    </location>
</feature>
<keyword evidence="4" id="KW-1185">Reference proteome</keyword>
<evidence type="ECO:0000313" key="4">
    <source>
        <dbReference type="Proteomes" id="UP000053257"/>
    </source>
</evidence>
<protein>
    <submittedName>
        <fullName evidence="3">Uncharacterized protein</fullName>
    </submittedName>
</protein>
<reference evidence="3 4" key="1">
    <citation type="journal article" date="2014" name="PLoS Genet.">
        <title>Analysis of the Phlebiopsis gigantea genome, transcriptome and secretome provides insight into its pioneer colonization strategies of wood.</title>
        <authorList>
            <person name="Hori C."/>
            <person name="Ishida T."/>
            <person name="Igarashi K."/>
            <person name="Samejima M."/>
            <person name="Suzuki H."/>
            <person name="Master E."/>
            <person name="Ferreira P."/>
            <person name="Ruiz-Duenas F.J."/>
            <person name="Held B."/>
            <person name="Canessa P."/>
            <person name="Larrondo L.F."/>
            <person name="Schmoll M."/>
            <person name="Druzhinina I.S."/>
            <person name="Kubicek C.P."/>
            <person name="Gaskell J.A."/>
            <person name="Kersten P."/>
            <person name="St John F."/>
            <person name="Glasner J."/>
            <person name="Sabat G."/>
            <person name="Splinter BonDurant S."/>
            <person name="Syed K."/>
            <person name="Yadav J."/>
            <person name="Mgbeahuruike A.C."/>
            <person name="Kovalchuk A."/>
            <person name="Asiegbu F.O."/>
            <person name="Lackner G."/>
            <person name="Hoffmeister D."/>
            <person name="Rencoret J."/>
            <person name="Gutierrez A."/>
            <person name="Sun H."/>
            <person name="Lindquist E."/>
            <person name="Barry K."/>
            <person name="Riley R."/>
            <person name="Grigoriev I.V."/>
            <person name="Henrissat B."/>
            <person name="Kues U."/>
            <person name="Berka R.M."/>
            <person name="Martinez A.T."/>
            <person name="Covert S.F."/>
            <person name="Blanchette R.A."/>
            <person name="Cullen D."/>
        </authorList>
    </citation>
    <scope>NUCLEOTIDE SEQUENCE [LARGE SCALE GENOMIC DNA]</scope>
    <source>
        <strain evidence="3 4">11061_1 CR5-6</strain>
    </source>
</reference>
<accession>A0A0C3S7X6</accession>
<feature type="compositionally biased region" description="Polar residues" evidence="1">
    <location>
        <begin position="50"/>
        <end position="68"/>
    </location>
</feature>
<feature type="region of interest" description="Disordered" evidence="1">
    <location>
        <begin position="25"/>
        <end position="95"/>
    </location>
</feature>
<name>A0A0C3S7X6_PHLG1</name>
<dbReference type="HOGENOM" id="CLU_2373509_0_0_1"/>
<evidence type="ECO:0000256" key="1">
    <source>
        <dbReference type="SAM" id="MobiDB-lite"/>
    </source>
</evidence>
<evidence type="ECO:0000313" key="3">
    <source>
        <dbReference type="EMBL" id="KIP04950.1"/>
    </source>
</evidence>
<gene>
    <name evidence="3" type="ORF">PHLGIDRAFT_19836</name>
</gene>
<sequence length="95" mass="9156">MRSSTLIIALATFAVTETLSSALPFGYTSPNARSFPPSPNKGGLSGGTTRGSNAPNANGASVTTVSTDGTITNGASGGNGGTSSSESVTGKSGKT</sequence>
<feature type="signal peptide" evidence="2">
    <location>
        <begin position="1"/>
        <end position="22"/>
    </location>
</feature>
<organism evidence="3 4">
    <name type="scientific">Phlebiopsis gigantea (strain 11061_1 CR5-6)</name>
    <name type="common">White-rot fungus</name>
    <name type="synonym">Peniophora gigantea</name>
    <dbReference type="NCBI Taxonomy" id="745531"/>
    <lineage>
        <taxon>Eukaryota</taxon>
        <taxon>Fungi</taxon>
        <taxon>Dikarya</taxon>
        <taxon>Basidiomycota</taxon>
        <taxon>Agaricomycotina</taxon>
        <taxon>Agaricomycetes</taxon>
        <taxon>Polyporales</taxon>
        <taxon>Phanerochaetaceae</taxon>
        <taxon>Phlebiopsis</taxon>
    </lineage>
</organism>
<dbReference type="EMBL" id="KN840557">
    <property type="protein sequence ID" value="KIP04950.1"/>
    <property type="molecule type" value="Genomic_DNA"/>
</dbReference>
<evidence type="ECO:0000256" key="2">
    <source>
        <dbReference type="SAM" id="SignalP"/>
    </source>
</evidence>
<feature type="chain" id="PRO_5002178236" evidence="2">
    <location>
        <begin position="23"/>
        <end position="95"/>
    </location>
</feature>
<keyword evidence="2" id="KW-0732">Signal</keyword>
<dbReference type="AlphaFoldDB" id="A0A0C3S7X6"/>
<dbReference type="Proteomes" id="UP000053257">
    <property type="component" value="Unassembled WGS sequence"/>
</dbReference>